<protein>
    <recommendedName>
        <fullName evidence="1">Aminotransferase class I/classII large domain-containing protein</fullName>
    </recommendedName>
</protein>
<evidence type="ECO:0000313" key="3">
    <source>
        <dbReference type="Proteomes" id="UP000027037"/>
    </source>
</evidence>
<dbReference type="Proteomes" id="UP000027037">
    <property type="component" value="Unassembled WGS sequence"/>
</dbReference>
<keyword evidence="3" id="KW-1185">Reference proteome</keyword>
<dbReference type="InterPro" id="IPR015421">
    <property type="entry name" value="PyrdxlP-dep_Trfase_major"/>
</dbReference>
<dbReference type="CDD" id="cd00609">
    <property type="entry name" value="AAT_like"/>
    <property type="match status" value="1"/>
</dbReference>
<comment type="caution">
    <text evidence="2">The sequence shown here is derived from an EMBL/GenBank/DDBJ whole genome shotgun (WGS) entry which is preliminary data.</text>
</comment>
<dbReference type="EMBL" id="AWFF01000001">
    <property type="protein sequence ID" value="KCZ57359.1"/>
    <property type="molecule type" value="Genomic_DNA"/>
</dbReference>
<dbReference type="PATRIC" id="fig|1280946.3.peg.218"/>
<dbReference type="Gene3D" id="3.90.1150.10">
    <property type="entry name" value="Aspartate Aminotransferase, domain 1"/>
    <property type="match status" value="1"/>
</dbReference>
<dbReference type="eggNOG" id="COG0436">
    <property type="taxonomic scope" value="Bacteria"/>
</dbReference>
<gene>
    <name evidence="2" type="ORF">HY29_01130</name>
</gene>
<accession>A0A062ULA1</accession>
<sequence length="399" mass="43857">MNSSGDYFSEDSWLSYAHWVRDASRLMHAGAPGKVGLFDSSVPEPSTLLAETTSRAFRFGLPSSFQSVFMRSNPVLAAQLAERYGVSQENVICTTGATTALSMIYQALLSPGEEVLVERPGFDIFANFAKHAGLEVAFFDRPAPEFQVSVDEVIGELKDTTRMVVISNLHNPSGVCIPLDTLERLAIALEARNVTLLIDEVYQDYAVEGCQSLNMNKHKNVIRIGSMTKNFGLNALRCGWVFAAGDIQEKLRKYFNNIDFGVSKFSHAVASEVLSQSDVYDTWRTRIMDGARPVAEAAISKMVEDNLLDIEMPLIGCTCFPRVPGVSDTRALSGWLISHHGVVVVPGECFGIAGHIRIGFAHEEMQLKSGLERLAKGLAEYRRRGESAVKKVSDNVGIR</sequence>
<evidence type="ECO:0000259" key="1">
    <source>
        <dbReference type="Pfam" id="PF00155"/>
    </source>
</evidence>
<dbReference type="InterPro" id="IPR004839">
    <property type="entry name" value="Aminotransferase_I/II_large"/>
</dbReference>
<dbReference type="Pfam" id="PF00155">
    <property type="entry name" value="Aminotran_1_2"/>
    <property type="match status" value="1"/>
</dbReference>
<name>A0A062ULA1_9PROT</name>
<proteinExistence type="predicted"/>
<feature type="domain" description="Aminotransferase class I/classII large" evidence="1">
    <location>
        <begin position="73"/>
        <end position="374"/>
    </location>
</feature>
<dbReference type="RefSeq" id="WP_081811163.1">
    <property type="nucleotide sequence ID" value="NZ_AWFF01000001.1"/>
</dbReference>
<dbReference type="PANTHER" id="PTHR43510:SF1">
    <property type="entry name" value="AMINOTRANSFERASE FUNCTION, HYPOTHETICAL (EUROFUNG)"/>
    <property type="match status" value="1"/>
</dbReference>
<dbReference type="AlphaFoldDB" id="A0A062ULA1"/>
<organism evidence="2 3">
    <name type="scientific">Hyphomonas beringensis</name>
    <dbReference type="NCBI Taxonomy" id="1280946"/>
    <lineage>
        <taxon>Bacteria</taxon>
        <taxon>Pseudomonadati</taxon>
        <taxon>Pseudomonadota</taxon>
        <taxon>Alphaproteobacteria</taxon>
        <taxon>Hyphomonadales</taxon>
        <taxon>Hyphomonadaceae</taxon>
        <taxon>Hyphomonas</taxon>
    </lineage>
</organism>
<dbReference type="Gene3D" id="3.40.640.10">
    <property type="entry name" value="Type I PLP-dependent aspartate aminotransferase-like (Major domain)"/>
    <property type="match status" value="1"/>
</dbReference>
<reference evidence="2 3" key="1">
    <citation type="journal article" date="2014" name="Antonie Van Leeuwenhoek">
        <title>Hyphomonas beringensis sp. nov. and Hyphomonas chukchiensis sp. nov., isolated from surface seawater of the Bering Sea and Chukchi Sea.</title>
        <authorList>
            <person name="Li C."/>
            <person name="Lai Q."/>
            <person name="Li G."/>
            <person name="Dong C."/>
            <person name="Wang J."/>
            <person name="Liao Y."/>
            <person name="Shao Z."/>
        </authorList>
    </citation>
    <scope>NUCLEOTIDE SEQUENCE [LARGE SCALE GENOMIC DNA]</scope>
    <source>
        <strain evidence="2 3">25B14_1</strain>
    </source>
</reference>
<dbReference type="GO" id="GO:0030170">
    <property type="term" value="F:pyridoxal phosphate binding"/>
    <property type="evidence" value="ECO:0007669"/>
    <property type="project" value="InterPro"/>
</dbReference>
<dbReference type="SUPFAM" id="SSF53383">
    <property type="entry name" value="PLP-dependent transferases"/>
    <property type="match status" value="1"/>
</dbReference>
<dbReference type="OrthoDB" id="9803354at2"/>
<evidence type="ECO:0000313" key="2">
    <source>
        <dbReference type="EMBL" id="KCZ57359.1"/>
    </source>
</evidence>
<dbReference type="InterPro" id="IPR015424">
    <property type="entry name" value="PyrdxlP-dep_Trfase"/>
</dbReference>
<dbReference type="PANTHER" id="PTHR43510">
    <property type="entry name" value="AMINOTRANSFERASE FUNCTION, HYPOTHETICAL (EUROFUNG)"/>
    <property type="match status" value="1"/>
</dbReference>
<dbReference type="InterPro" id="IPR015422">
    <property type="entry name" value="PyrdxlP-dep_Trfase_small"/>
</dbReference>
<dbReference type="STRING" id="1280946.HY29_01130"/>